<feature type="transmembrane region" description="Helical" evidence="1">
    <location>
        <begin position="28"/>
        <end position="54"/>
    </location>
</feature>
<sequence length="161" mass="18719">MHQTKGIEVQAQLNAKDNVSGVGSNPSVFQISVLAGFMFSSIFELKKLFILILVEVKRKKEELMKVGVIYSMQCVTDRMEENEELRKTSLEHIMENYYSEEVIQHFHINSEMLVQIMALIKEDASFLAKGSLQLIFHEFHQVSEEDFYSMEKIRSQLMYLS</sequence>
<proteinExistence type="predicted"/>
<protein>
    <submittedName>
        <fullName evidence="2">Uncharacterized protein</fullName>
    </submittedName>
</protein>
<keyword evidence="1" id="KW-0812">Transmembrane</keyword>
<dbReference type="Proteomes" id="UP000324800">
    <property type="component" value="Unassembled WGS sequence"/>
</dbReference>
<name>A0A5J4UCU7_9EUKA</name>
<organism evidence="2 3">
    <name type="scientific">Streblomastix strix</name>
    <dbReference type="NCBI Taxonomy" id="222440"/>
    <lineage>
        <taxon>Eukaryota</taxon>
        <taxon>Metamonada</taxon>
        <taxon>Preaxostyla</taxon>
        <taxon>Oxymonadida</taxon>
        <taxon>Streblomastigidae</taxon>
        <taxon>Streblomastix</taxon>
    </lineage>
</organism>
<evidence type="ECO:0000313" key="2">
    <source>
        <dbReference type="EMBL" id="KAA6368030.1"/>
    </source>
</evidence>
<dbReference type="EMBL" id="SNRW01017736">
    <property type="protein sequence ID" value="KAA6368030.1"/>
    <property type="molecule type" value="Genomic_DNA"/>
</dbReference>
<dbReference type="AlphaFoldDB" id="A0A5J4UCU7"/>
<keyword evidence="1" id="KW-0472">Membrane</keyword>
<evidence type="ECO:0000256" key="1">
    <source>
        <dbReference type="SAM" id="Phobius"/>
    </source>
</evidence>
<keyword evidence="1" id="KW-1133">Transmembrane helix</keyword>
<comment type="caution">
    <text evidence="2">The sequence shown here is derived from an EMBL/GenBank/DDBJ whole genome shotgun (WGS) entry which is preliminary data.</text>
</comment>
<evidence type="ECO:0000313" key="3">
    <source>
        <dbReference type="Proteomes" id="UP000324800"/>
    </source>
</evidence>
<gene>
    <name evidence="2" type="ORF">EZS28_036443</name>
</gene>
<accession>A0A5J4UCU7</accession>
<reference evidence="2 3" key="1">
    <citation type="submission" date="2019-03" db="EMBL/GenBank/DDBJ databases">
        <title>Single cell metagenomics reveals metabolic interactions within the superorganism composed of flagellate Streblomastix strix and complex community of Bacteroidetes bacteria on its surface.</title>
        <authorList>
            <person name="Treitli S.C."/>
            <person name="Kolisko M."/>
            <person name="Husnik F."/>
            <person name="Keeling P."/>
            <person name="Hampl V."/>
        </authorList>
    </citation>
    <scope>NUCLEOTIDE SEQUENCE [LARGE SCALE GENOMIC DNA]</scope>
    <source>
        <strain evidence="2">ST1C</strain>
    </source>
</reference>